<comment type="caution">
    <text evidence="1">The sequence shown here is derived from an EMBL/GenBank/DDBJ whole genome shotgun (WGS) entry which is preliminary data.</text>
</comment>
<reference evidence="1" key="3">
    <citation type="submission" date="2023-05" db="EMBL/GenBank/DDBJ databases">
        <authorList>
            <person name="Smith C.H."/>
        </authorList>
    </citation>
    <scope>NUCLEOTIDE SEQUENCE</scope>
    <source>
        <strain evidence="1">CHS0354</strain>
        <tissue evidence="1">Mantle</tissue>
    </source>
</reference>
<reference evidence="1" key="1">
    <citation type="journal article" date="2021" name="Genome Biol. Evol.">
        <title>A High-Quality Reference Genome for a Parasitic Bivalve with Doubly Uniparental Inheritance (Bivalvia: Unionida).</title>
        <authorList>
            <person name="Smith C.H."/>
        </authorList>
    </citation>
    <scope>NUCLEOTIDE SEQUENCE</scope>
    <source>
        <strain evidence="1">CHS0354</strain>
    </source>
</reference>
<sequence length="101" mass="11390">MSAIPEVHISVDLLLLQYIAIRSLTAPFISKTEQREVMLMVNNSSVADLAKSRVLNVYRSQQHMKHILVTADLKMTKDATAFTNRKASPGILGRKRRGNKR</sequence>
<proteinExistence type="predicted"/>
<dbReference type="AlphaFoldDB" id="A0AAE0RSV1"/>
<evidence type="ECO:0000313" key="2">
    <source>
        <dbReference type="Proteomes" id="UP001195483"/>
    </source>
</evidence>
<accession>A0AAE0RSV1</accession>
<name>A0AAE0RSV1_9BIVA</name>
<gene>
    <name evidence="1" type="ORF">CHS0354_010228</name>
</gene>
<organism evidence="1 2">
    <name type="scientific">Potamilus streckersoni</name>
    <dbReference type="NCBI Taxonomy" id="2493646"/>
    <lineage>
        <taxon>Eukaryota</taxon>
        <taxon>Metazoa</taxon>
        <taxon>Spiralia</taxon>
        <taxon>Lophotrochozoa</taxon>
        <taxon>Mollusca</taxon>
        <taxon>Bivalvia</taxon>
        <taxon>Autobranchia</taxon>
        <taxon>Heteroconchia</taxon>
        <taxon>Palaeoheterodonta</taxon>
        <taxon>Unionida</taxon>
        <taxon>Unionoidea</taxon>
        <taxon>Unionidae</taxon>
        <taxon>Ambleminae</taxon>
        <taxon>Lampsilini</taxon>
        <taxon>Potamilus</taxon>
    </lineage>
</organism>
<dbReference type="Proteomes" id="UP001195483">
    <property type="component" value="Unassembled WGS sequence"/>
</dbReference>
<evidence type="ECO:0000313" key="1">
    <source>
        <dbReference type="EMBL" id="KAK3578868.1"/>
    </source>
</evidence>
<dbReference type="EMBL" id="JAEAOA010000640">
    <property type="protein sequence ID" value="KAK3578868.1"/>
    <property type="molecule type" value="Genomic_DNA"/>
</dbReference>
<reference evidence="1" key="2">
    <citation type="journal article" date="2021" name="Genome Biol. Evol.">
        <title>Developing a high-quality reference genome for a parasitic bivalve with doubly uniparental inheritance (Bivalvia: Unionida).</title>
        <authorList>
            <person name="Smith C.H."/>
        </authorList>
    </citation>
    <scope>NUCLEOTIDE SEQUENCE</scope>
    <source>
        <strain evidence="1">CHS0354</strain>
        <tissue evidence="1">Mantle</tissue>
    </source>
</reference>
<protein>
    <submittedName>
        <fullName evidence="1">Uncharacterized protein</fullName>
    </submittedName>
</protein>
<keyword evidence="2" id="KW-1185">Reference proteome</keyword>